<dbReference type="InterPro" id="IPR027124">
    <property type="entry name" value="Swc5/CFDP1/2"/>
</dbReference>
<dbReference type="SUPFAM" id="SSF56219">
    <property type="entry name" value="DNase I-like"/>
    <property type="match status" value="1"/>
</dbReference>
<dbReference type="PANTHER" id="PTHR23227">
    <property type="entry name" value="BUCENTAUR RELATED"/>
    <property type="match status" value="1"/>
</dbReference>
<protein>
    <recommendedName>
        <fullName evidence="2">Endonuclease/exonuclease/phosphatase domain-containing protein</fullName>
    </recommendedName>
</protein>
<evidence type="ECO:0000313" key="3">
    <source>
        <dbReference type="EMBL" id="CAH2084688.1"/>
    </source>
</evidence>
<name>A0AAU9TCL8_EUPED</name>
<evidence type="ECO:0000256" key="1">
    <source>
        <dbReference type="SAM" id="MobiDB-lite"/>
    </source>
</evidence>
<dbReference type="GO" id="GO:0003824">
    <property type="term" value="F:catalytic activity"/>
    <property type="evidence" value="ECO:0007669"/>
    <property type="project" value="InterPro"/>
</dbReference>
<dbReference type="InterPro" id="IPR005135">
    <property type="entry name" value="Endo/exonuclease/phosphatase"/>
</dbReference>
<dbReference type="CDD" id="cd09076">
    <property type="entry name" value="L1-EN"/>
    <property type="match status" value="1"/>
</dbReference>
<feature type="domain" description="Endonuclease/exonuclease/phosphatase" evidence="2">
    <location>
        <begin position="36"/>
        <end position="106"/>
    </location>
</feature>
<evidence type="ECO:0000259" key="2">
    <source>
        <dbReference type="Pfam" id="PF03372"/>
    </source>
</evidence>
<sequence length="253" mass="28713">MEAKRNCRSEAASRPTSDCSGFPSQRVKVGEDEYSLCSERKTAVVAQELRRYNIDIAALSETRLADEGELTEHGGGYTFYCIGRPNTETRHSGVGFALRTPLARKLEECSRYISDRIIILRLHLENNNYINIISVYAPTMDRDDSIKNQFYQEPGNCIDGIRHEEQILLLGYFNARVYREFVAWPRVLGRHGIGNMNSNGQLLLSLCAQFVLTITNTSFRLSAKYKTTWMHPRSKSMSNPSASRYLAVLSRAV</sequence>
<comment type="caution">
    <text evidence="3">The sequence shown here is derived from an EMBL/GenBank/DDBJ whole genome shotgun (WGS) entry which is preliminary data.</text>
</comment>
<feature type="region of interest" description="Disordered" evidence="1">
    <location>
        <begin position="1"/>
        <end position="22"/>
    </location>
</feature>
<dbReference type="Gene3D" id="3.60.10.10">
    <property type="entry name" value="Endonuclease/exonuclease/phosphatase"/>
    <property type="match status" value="1"/>
</dbReference>
<accession>A0AAU9TCL8</accession>
<dbReference type="AlphaFoldDB" id="A0AAU9TCL8"/>
<dbReference type="EMBL" id="CAKOGL010000003">
    <property type="protein sequence ID" value="CAH2084688.1"/>
    <property type="molecule type" value="Genomic_DNA"/>
</dbReference>
<evidence type="ECO:0000313" key="4">
    <source>
        <dbReference type="Proteomes" id="UP001153954"/>
    </source>
</evidence>
<organism evidence="3 4">
    <name type="scientific">Euphydryas editha</name>
    <name type="common">Edith's checkerspot</name>
    <dbReference type="NCBI Taxonomy" id="104508"/>
    <lineage>
        <taxon>Eukaryota</taxon>
        <taxon>Metazoa</taxon>
        <taxon>Ecdysozoa</taxon>
        <taxon>Arthropoda</taxon>
        <taxon>Hexapoda</taxon>
        <taxon>Insecta</taxon>
        <taxon>Pterygota</taxon>
        <taxon>Neoptera</taxon>
        <taxon>Endopterygota</taxon>
        <taxon>Lepidoptera</taxon>
        <taxon>Glossata</taxon>
        <taxon>Ditrysia</taxon>
        <taxon>Papilionoidea</taxon>
        <taxon>Nymphalidae</taxon>
        <taxon>Nymphalinae</taxon>
        <taxon>Euphydryas</taxon>
    </lineage>
</organism>
<reference evidence="3" key="1">
    <citation type="submission" date="2022-03" db="EMBL/GenBank/DDBJ databases">
        <authorList>
            <person name="Tunstrom K."/>
        </authorList>
    </citation>
    <scope>NUCLEOTIDE SEQUENCE</scope>
</reference>
<dbReference type="Proteomes" id="UP001153954">
    <property type="component" value="Unassembled WGS sequence"/>
</dbReference>
<gene>
    <name evidence="3" type="ORF">EEDITHA_LOCUS1235</name>
</gene>
<keyword evidence="4" id="KW-1185">Reference proteome</keyword>
<dbReference type="InterPro" id="IPR036691">
    <property type="entry name" value="Endo/exonu/phosph_ase_sf"/>
</dbReference>
<dbReference type="PANTHER" id="PTHR23227:SF84">
    <property type="entry name" value="ENDONUCLEASE_EXONUCLEASE_PHOSPHATASE DOMAIN-CONTAINING PROTEIN"/>
    <property type="match status" value="1"/>
</dbReference>
<dbReference type="Pfam" id="PF03372">
    <property type="entry name" value="Exo_endo_phos"/>
    <property type="match status" value="1"/>
</dbReference>
<proteinExistence type="predicted"/>